<name>A0AAF0Q5V2_SOLVR</name>
<feature type="compositionally biased region" description="Basic and acidic residues" evidence="1">
    <location>
        <begin position="26"/>
        <end position="41"/>
    </location>
</feature>
<feature type="non-terminal residue" evidence="2">
    <location>
        <position position="1"/>
    </location>
</feature>
<sequence length="78" mass="8726">CQLQCISSKQLDQELLHESSLVIAAEHPDKNEKPKDQKSERTSGYVSELDFEKLKLQSPEADAAVEARKKNVEDAGKD</sequence>
<evidence type="ECO:0000313" key="3">
    <source>
        <dbReference type="Proteomes" id="UP001234989"/>
    </source>
</evidence>
<gene>
    <name evidence="2" type="ORF">MTR67_009530</name>
</gene>
<dbReference type="EMBL" id="CP133613">
    <property type="protein sequence ID" value="WMV16145.1"/>
    <property type="molecule type" value="Genomic_DNA"/>
</dbReference>
<dbReference type="Proteomes" id="UP001234989">
    <property type="component" value="Chromosome 2"/>
</dbReference>
<keyword evidence="3" id="KW-1185">Reference proteome</keyword>
<proteinExistence type="predicted"/>
<dbReference type="AlphaFoldDB" id="A0AAF0Q5V2"/>
<accession>A0AAF0Q5V2</accession>
<reference evidence="2" key="1">
    <citation type="submission" date="2023-08" db="EMBL/GenBank/DDBJ databases">
        <title>A de novo genome assembly of Solanum verrucosum Schlechtendal, a Mexican diploid species geographically isolated from the other diploid A-genome species in potato relatives.</title>
        <authorList>
            <person name="Hosaka K."/>
        </authorList>
    </citation>
    <scope>NUCLEOTIDE SEQUENCE</scope>
    <source>
        <tissue evidence="2">Young leaves</tissue>
    </source>
</reference>
<organism evidence="2 3">
    <name type="scientific">Solanum verrucosum</name>
    <dbReference type="NCBI Taxonomy" id="315347"/>
    <lineage>
        <taxon>Eukaryota</taxon>
        <taxon>Viridiplantae</taxon>
        <taxon>Streptophyta</taxon>
        <taxon>Embryophyta</taxon>
        <taxon>Tracheophyta</taxon>
        <taxon>Spermatophyta</taxon>
        <taxon>Magnoliopsida</taxon>
        <taxon>eudicotyledons</taxon>
        <taxon>Gunneridae</taxon>
        <taxon>Pentapetalae</taxon>
        <taxon>asterids</taxon>
        <taxon>lamiids</taxon>
        <taxon>Solanales</taxon>
        <taxon>Solanaceae</taxon>
        <taxon>Solanoideae</taxon>
        <taxon>Solaneae</taxon>
        <taxon>Solanum</taxon>
    </lineage>
</organism>
<evidence type="ECO:0000256" key="1">
    <source>
        <dbReference type="SAM" id="MobiDB-lite"/>
    </source>
</evidence>
<evidence type="ECO:0000313" key="2">
    <source>
        <dbReference type="EMBL" id="WMV16145.1"/>
    </source>
</evidence>
<protein>
    <submittedName>
        <fullName evidence="2">Uncharacterized protein</fullName>
    </submittedName>
</protein>
<feature type="region of interest" description="Disordered" evidence="1">
    <location>
        <begin position="24"/>
        <end position="46"/>
    </location>
</feature>